<name>D3KG13_GIAIC</name>
<sequence length="520" mass="57771">MSGENEYEDDFLSYQSDFDPSSEQDSPQQTLKEAYQALELKGNAYTAPSNITISQGTIAFSQPPMDYRKKCIEGICKEQFVRTLQQFVSRGTSTYHATESITRGVQMPSLLTNHGFDQGGVTLAESLMTIALTGQAKSSDMEDLPAQTAQVRNKSILRNLNMMKEKLITRGTRETRMGFLMEQCVPFPGGFVALIAVKLLEEELEESYPLEEEVYYPLNRVLMYQFLLISCDLSLTVTHIYTGRSGAQQRMPVDFILVPSENDIPPRIVLFSRRISHMGKDTTQPKRPYASNDISILTVPFLEGFYEVPYKPSDNFSPPPSKILWRVAHRVAKNITVIGLGDDGSLYSWVYDDLNCEISVCPVTIGSLADGIAVLSIHSISFSSHSADKNVLMHMTNGTLLVVQFMAHHALASEIQRLLESCSAVSTIAPGTALSQNAYYNPLHTAVRSVKRIPHVTIRSASALYNGITCIQYTDGVIECFGPAISERLGVCLMRKDGLDVLMGFISEATAERIHKELQD</sequence>
<feature type="region of interest" description="Disordered" evidence="1">
    <location>
        <begin position="1"/>
        <end position="28"/>
    </location>
</feature>
<dbReference type="OMA" id="GFLMEQC"/>
<dbReference type="AlphaFoldDB" id="D3KG13"/>
<keyword evidence="3" id="KW-1185">Reference proteome</keyword>
<proteinExistence type="predicted"/>
<dbReference type="VEuPathDB" id="GiardiaDB:GL50803_24980"/>
<comment type="caution">
    <text evidence="2">The sequence shown here is derived from an EMBL/GenBank/DDBJ whole genome shotgun (WGS) entry which is preliminary data.</text>
</comment>
<gene>
    <name evidence="2" type="ORF">GL50803_0024980</name>
</gene>
<evidence type="ECO:0000313" key="3">
    <source>
        <dbReference type="Proteomes" id="UP000001548"/>
    </source>
</evidence>
<dbReference type="EMBL" id="AACB03000003">
    <property type="protein sequence ID" value="KAE8303032.1"/>
    <property type="molecule type" value="Genomic_DNA"/>
</dbReference>
<evidence type="ECO:0000313" key="2">
    <source>
        <dbReference type="EMBL" id="KAE8303032.1"/>
    </source>
</evidence>
<dbReference type="Proteomes" id="UP000001548">
    <property type="component" value="Unassembled WGS sequence"/>
</dbReference>
<evidence type="ECO:0000256" key="1">
    <source>
        <dbReference type="SAM" id="MobiDB-lite"/>
    </source>
</evidence>
<dbReference type="HOGENOM" id="CLU_524238_0_0_1"/>
<feature type="compositionally biased region" description="Polar residues" evidence="1">
    <location>
        <begin position="13"/>
        <end position="28"/>
    </location>
</feature>
<accession>D3KG13</accession>
<feature type="compositionally biased region" description="Acidic residues" evidence="1">
    <location>
        <begin position="1"/>
        <end position="11"/>
    </location>
</feature>
<reference evidence="2 3" key="1">
    <citation type="journal article" date="2007" name="Science">
        <title>Genomic minimalism in the early diverging intestinal parasite Giardia lamblia.</title>
        <authorList>
            <person name="Morrison H.G."/>
            <person name="McArthur A.G."/>
            <person name="Gillin F.D."/>
            <person name="Aley S.B."/>
            <person name="Adam R.D."/>
            <person name="Olsen G.J."/>
            <person name="Best A.A."/>
            <person name="Cande W.Z."/>
            <person name="Chen F."/>
            <person name="Cipriano M.J."/>
            <person name="Davids B.J."/>
            <person name="Dawson S.C."/>
            <person name="Elmendorf H.G."/>
            <person name="Hehl A.B."/>
            <person name="Holder M.E."/>
            <person name="Huse S.M."/>
            <person name="Kim U.U."/>
            <person name="Lasek-Nesselquist E."/>
            <person name="Manning G."/>
            <person name="Nigam A."/>
            <person name="Nixon J.E."/>
            <person name="Palm D."/>
            <person name="Passamaneck N.E."/>
            <person name="Prabhu A."/>
            <person name="Reich C.I."/>
            <person name="Reiner D.S."/>
            <person name="Samuelson J."/>
            <person name="Svard S.G."/>
            <person name="Sogin M.L."/>
        </authorList>
    </citation>
    <scope>NUCLEOTIDE SEQUENCE [LARGE SCALE GENOMIC DNA]</scope>
    <source>
        <strain evidence="2 3">WB C6</strain>
    </source>
</reference>
<protein>
    <submittedName>
        <fullName evidence="2">Uncharacterized protein</fullName>
    </submittedName>
</protein>
<organism evidence="2 3">
    <name type="scientific">Giardia intestinalis (strain ATCC 50803 / WB clone C6)</name>
    <name type="common">Giardia lamblia</name>
    <dbReference type="NCBI Taxonomy" id="184922"/>
    <lineage>
        <taxon>Eukaryota</taxon>
        <taxon>Metamonada</taxon>
        <taxon>Diplomonadida</taxon>
        <taxon>Hexamitidae</taxon>
        <taxon>Giardiinae</taxon>
        <taxon>Giardia</taxon>
    </lineage>
</organism>